<feature type="region of interest" description="Disordered" evidence="1">
    <location>
        <begin position="23"/>
        <end position="46"/>
    </location>
</feature>
<evidence type="ECO:0000256" key="1">
    <source>
        <dbReference type="SAM" id="MobiDB-lite"/>
    </source>
</evidence>
<dbReference type="EMBL" id="GBXM01082084">
    <property type="protein sequence ID" value="JAH26493.1"/>
    <property type="molecule type" value="Transcribed_RNA"/>
</dbReference>
<reference evidence="2" key="1">
    <citation type="submission" date="2014-11" db="EMBL/GenBank/DDBJ databases">
        <authorList>
            <person name="Amaro Gonzalez C."/>
        </authorList>
    </citation>
    <scope>NUCLEOTIDE SEQUENCE</scope>
</reference>
<sequence length="46" mass="5125">MLLKKPANPYINSVLLKCSDLRPSLEDTDTRAMTPAQYEANPPHSP</sequence>
<proteinExistence type="predicted"/>
<reference evidence="2" key="2">
    <citation type="journal article" date="2015" name="Fish Shellfish Immunol.">
        <title>Early steps in the European eel (Anguilla anguilla)-Vibrio vulnificus interaction in the gills: Role of the RtxA13 toxin.</title>
        <authorList>
            <person name="Callol A."/>
            <person name="Pajuelo D."/>
            <person name="Ebbesson L."/>
            <person name="Teles M."/>
            <person name="MacKenzie S."/>
            <person name="Amaro C."/>
        </authorList>
    </citation>
    <scope>NUCLEOTIDE SEQUENCE</scope>
</reference>
<dbReference type="AlphaFoldDB" id="A0A0E9RDS6"/>
<organism evidence="2">
    <name type="scientific">Anguilla anguilla</name>
    <name type="common">European freshwater eel</name>
    <name type="synonym">Muraena anguilla</name>
    <dbReference type="NCBI Taxonomy" id="7936"/>
    <lineage>
        <taxon>Eukaryota</taxon>
        <taxon>Metazoa</taxon>
        <taxon>Chordata</taxon>
        <taxon>Craniata</taxon>
        <taxon>Vertebrata</taxon>
        <taxon>Euteleostomi</taxon>
        <taxon>Actinopterygii</taxon>
        <taxon>Neopterygii</taxon>
        <taxon>Teleostei</taxon>
        <taxon>Anguilliformes</taxon>
        <taxon>Anguillidae</taxon>
        <taxon>Anguilla</taxon>
    </lineage>
</organism>
<name>A0A0E9RDS6_ANGAN</name>
<protein>
    <submittedName>
        <fullName evidence="2">Uncharacterized protein</fullName>
    </submittedName>
</protein>
<accession>A0A0E9RDS6</accession>
<evidence type="ECO:0000313" key="2">
    <source>
        <dbReference type="EMBL" id="JAH26493.1"/>
    </source>
</evidence>